<feature type="coiled-coil region" evidence="12">
    <location>
        <begin position="999"/>
        <end position="1061"/>
    </location>
</feature>
<keyword evidence="10" id="KW-0234">DNA repair</keyword>
<feature type="domain" description="RecF/RecN/SMC N-terminal" evidence="14">
    <location>
        <begin position="351"/>
        <end position="1415"/>
    </location>
</feature>
<dbReference type="Gene3D" id="3.40.50.300">
    <property type="entry name" value="P-loop containing nucleotide triphosphate hydrolases"/>
    <property type="match status" value="2"/>
</dbReference>
<evidence type="ECO:0000256" key="7">
    <source>
        <dbReference type="ARBA" id="ARBA00022840"/>
    </source>
</evidence>
<comment type="subcellular location">
    <subcellularLocation>
        <location evidence="2">Chromosome</location>
    </subcellularLocation>
    <subcellularLocation>
        <location evidence="1">Nucleus</location>
    </subcellularLocation>
</comment>
<keyword evidence="11" id="KW-0539">Nucleus</keyword>
<accession>A0A2P6VCW7</accession>
<organism evidence="15 16">
    <name type="scientific">Micractinium conductrix</name>
    <dbReference type="NCBI Taxonomy" id="554055"/>
    <lineage>
        <taxon>Eukaryota</taxon>
        <taxon>Viridiplantae</taxon>
        <taxon>Chlorophyta</taxon>
        <taxon>core chlorophytes</taxon>
        <taxon>Trebouxiophyceae</taxon>
        <taxon>Chlorellales</taxon>
        <taxon>Chlorellaceae</taxon>
        <taxon>Chlorella clade</taxon>
        <taxon>Micractinium</taxon>
    </lineage>
</organism>
<evidence type="ECO:0000256" key="8">
    <source>
        <dbReference type="ARBA" id="ARBA00023054"/>
    </source>
</evidence>
<dbReference type="GO" id="GO:0051276">
    <property type="term" value="P:chromosome organization"/>
    <property type="evidence" value="ECO:0007669"/>
    <property type="project" value="UniProtKB-ARBA"/>
</dbReference>
<dbReference type="OrthoDB" id="10072614at2759"/>
<dbReference type="PANTHER" id="PTHR19306:SF6">
    <property type="entry name" value="STRUCTURAL MAINTENANCE OF CHROMOSOMES PROTEIN 6"/>
    <property type="match status" value="1"/>
</dbReference>
<dbReference type="PANTHER" id="PTHR19306">
    <property type="entry name" value="STRUCTURAL MAINTENANCE OF CHROMOSOMES 5,6 SMC5, SMC6"/>
    <property type="match status" value="1"/>
</dbReference>
<dbReference type="GO" id="GO:0035861">
    <property type="term" value="C:site of double-strand break"/>
    <property type="evidence" value="ECO:0007669"/>
    <property type="project" value="TreeGrafter"/>
</dbReference>
<keyword evidence="8 12" id="KW-0175">Coiled coil</keyword>
<feature type="compositionally biased region" description="Low complexity" evidence="13">
    <location>
        <begin position="164"/>
        <end position="173"/>
    </location>
</feature>
<sequence>MELLRLPQPCLLEEARALAVGARVAIWWQPPTEGWWAAEVVDVVDDIEPNPDEPGDWVEPGALYCAIRYLPCPGYAGGEEDDFTWAHTFSSDSSVVLDLPPAGRAAYPNFTPLAFEALVESDIRGPPPPPTVAKAPAKAPKRKRVASDGAGGSGSQRGRKKGRPSSGAPAAAGTGDGRHGRLGQPTLRQQPRKGKARRLSEIEPPELQQDSSPWRWEAAAQLDWGEVSDADMGGAEAAEAPHARRQDTHQPAPSSQGEASGRPSQHGGASVRSGGGASGASQRVTQAAGGSLGAGGTQAMHHRGGAFGGDGGDGDFRATQPSQRRRGRPPRPPADYSRVADPPEASGAGQLKSAELFDFMSHEHLFMEFGPHVNLLTGTNGSGKSALLTALQTCLGAKAGDTGRFSALSQLVRGHKKDATKEERAAAADQAVVKVTLWNTGDEAYKRDLLGPTFTVVKKINSSGTGGSVEVYDCQGRVALRGAKALHALIDDLNINCSNPAIVLTQDLAKMFPSLHSEKDKFDCFMEATLFDKTTNYLRQSTDNITAVEGEVGKVVRSVTRMAEELAAKEAKLEGLREVHAWQQEYGNLLHCLAWEPYYATERHVAELREWLEVAMPADRAALQARLRSFEQQRHGLAKQQDEQQAVLEGAAAEANACDAETAKLREEAKAKQREATALARQLDTQQQELEDLKAEEQELVAAAADVAEDVTRNTQQQVQEFKQRVADARDRCERAGVAASGARRYLAEREAAAEQAQGQQLAANRALAAGEQRKQRAEADLRRLRAAQAKPVANFGGQGAVELQAAVASAAAAGRFSAPPIHIGTSLSLADECWAIAVEAACGRLFNNWIVNSRADADVMRGLCRRLAQQPHSVAFIIMPFRLPPHNIPPGRLLPEDIPVTVDRGNAVVRTTTPLGVLRFAQGPNSHVVKNVLIDHAAIERTVLTHTLHDAVAVMRNKTFWEARNLTNAYAKDASRTYRRGKTESVLPARRGVRSRLVADLSAQVAECAAEAQEAEGALAGLRAAAQSAHHAALQAQQELRQAKEKLQEAQQRKLTLDTQYQQTLTQTPLEFDAAAAAEGGDSSTARRLTELAGLIADAEARVDASEDLAAAAQAERERLHARQQEMRGVPQHVAESVEAAGQRLADLAQEIAAVEGELATTLATLAKLAEQEVAARAQLAASEAELAGLQAAAEQVCTRGEEAAGRARLVDKWQREGRDADTIAGLLDQKRMTKLVDRLERQIQERTAAAGAHPRDLETEILTLKTRRWKLDLRAEHAGQLLQVCKVGKQLRFSKFKELRATIAKNLSTSFAGLMHMRKHRAAIAVDYKHQRLVMKVGIGGTEPTSNLKSLSGGERSLSALSFILSLGNDINPPFSAYDEFDVFMDSVNRRLALSFLLEFAWRHQDRQLLLLTPQDVSVLDKARKAVEARIKQPLPPDFVVVRKMWPARQQQQQPEDVA</sequence>
<feature type="compositionally biased region" description="Basic and acidic residues" evidence="13">
    <location>
        <begin position="239"/>
        <end position="248"/>
    </location>
</feature>
<dbReference type="SUPFAM" id="SSF52540">
    <property type="entry name" value="P-loop containing nucleoside triphosphate hydrolases"/>
    <property type="match status" value="1"/>
</dbReference>
<comment type="similarity">
    <text evidence="3">Belongs to the SMC family. SMC6 subfamily.</text>
</comment>
<keyword evidence="5" id="KW-0547">Nucleotide-binding</keyword>
<name>A0A2P6VCW7_9CHLO</name>
<gene>
    <name evidence="15" type="ORF">C2E20_4768</name>
</gene>
<dbReference type="GO" id="GO:0030915">
    <property type="term" value="C:Smc5-Smc6 complex"/>
    <property type="evidence" value="ECO:0007669"/>
    <property type="project" value="TreeGrafter"/>
</dbReference>
<comment type="caution">
    <text evidence="15">The sequence shown here is derived from an EMBL/GenBank/DDBJ whole genome shotgun (WGS) entry which is preliminary data.</text>
</comment>
<evidence type="ECO:0000256" key="9">
    <source>
        <dbReference type="ARBA" id="ARBA00023172"/>
    </source>
</evidence>
<keyword evidence="6" id="KW-0227">DNA damage</keyword>
<evidence type="ECO:0000256" key="3">
    <source>
        <dbReference type="ARBA" id="ARBA00006793"/>
    </source>
</evidence>
<dbReference type="EMBL" id="LHPF02000012">
    <property type="protein sequence ID" value="PSC71901.1"/>
    <property type="molecule type" value="Genomic_DNA"/>
</dbReference>
<protein>
    <submittedName>
        <fullName evidence="15">Structural maintenance of chromosomes 6B</fullName>
    </submittedName>
</protein>
<keyword evidence="4" id="KW-0158">Chromosome</keyword>
<dbReference type="InterPro" id="IPR003395">
    <property type="entry name" value="RecF/RecN/SMC_N"/>
</dbReference>
<evidence type="ECO:0000256" key="1">
    <source>
        <dbReference type="ARBA" id="ARBA00004123"/>
    </source>
</evidence>
<dbReference type="GO" id="GO:0005524">
    <property type="term" value="F:ATP binding"/>
    <property type="evidence" value="ECO:0007669"/>
    <property type="project" value="UniProtKB-KW"/>
</dbReference>
<dbReference type="GO" id="GO:0003684">
    <property type="term" value="F:damaged DNA binding"/>
    <property type="evidence" value="ECO:0007669"/>
    <property type="project" value="TreeGrafter"/>
</dbReference>
<dbReference type="Pfam" id="PF02463">
    <property type="entry name" value="SMC_N"/>
    <property type="match status" value="1"/>
</dbReference>
<evidence type="ECO:0000256" key="11">
    <source>
        <dbReference type="ARBA" id="ARBA00023242"/>
    </source>
</evidence>
<dbReference type="GO" id="GO:0003697">
    <property type="term" value="F:single-stranded DNA binding"/>
    <property type="evidence" value="ECO:0007669"/>
    <property type="project" value="TreeGrafter"/>
</dbReference>
<keyword evidence="9" id="KW-0233">DNA recombination</keyword>
<evidence type="ECO:0000313" key="15">
    <source>
        <dbReference type="EMBL" id="PSC71901.1"/>
    </source>
</evidence>
<feature type="coiled-coil region" evidence="12">
    <location>
        <begin position="1097"/>
        <end position="1187"/>
    </location>
</feature>
<reference evidence="15 16" key="1">
    <citation type="journal article" date="2018" name="Plant J.">
        <title>Genome sequences of Chlorella sorokiniana UTEX 1602 and Micractinium conductrix SAG 241.80: implications to maltose excretion by a green alga.</title>
        <authorList>
            <person name="Arriola M.B."/>
            <person name="Velmurugan N."/>
            <person name="Zhang Y."/>
            <person name="Plunkett M.H."/>
            <person name="Hondzo H."/>
            <person name="Barney B.M."/>
        </authorList>
    </citation>
    <scope>NUCLEOTIDE SEQUENCE [LARGE SCALE GENOMIC DNA]</scope>
    <source>
        <strain evidence="15 16">SAG 241.80</strain>
    </source>
</reference>
<dbReference type="GO" id="GO:0000724">
    <property type="term" value="P:double-strand break repair via homologous recombination"/>
    <property type="evidence" value="ECO:0007669"/>
    <property type="project" value="TreeGrafter"/>
</dbReference>
<evidence type="ECO:0000259" key="14">
    <source>
        <dbReference type="Pfam" id="PF02463"/>
    </source>
</evidence>
<dbReference type="GO" id="GO:0005634">
    <property type="term" value="C:nucleus"/>
    <property type="evidence" value="ECO:0007669"/>
    <property type="project" value="UniProtKB-SubCell"/>
</dbReference>
<keyword evidence="7" id="KW-0067">ATP-binding</keyword>
<evidence type="ECO:0000256" key="10">
    <source>
        <dbReference type="ARBA" id="ARBA00023204"/>
    </source>
</evidence>
<dbReference type="Proteomes" id="UP000239649">
    <property type="component" value="Unassembled WGS sequence"/>
</dbReference>
<evidence type="ECO:0000313" key="16">
    <source>
        <dbReference type="Proteomes" id="UP000239649"/>
    </source>
</evidence>
<proteinExistence type="inferred from homology"/>
<evidence type="ECO:0000256" key="13">
    <source>
        <dbReference type="SAM" id="MobiDB-lite"/>
    </source>
</evidence>
<evidence type="ECO:0000256" key="2">
    <source>
        <dbReference type="ARBA" id="ARBA00004286"/>
    </source>
</evidence>
<dbReference type="InterPro" id="IPR027417">
    <property type="entry name" value="P-loop_NTPase"/>
</dbReference>
<evidence type="ECO:0000256" key="4">
    <source>
        <dbReference type="ARBA" id="ARBA00022454"/>
    </source>
</evidence>
<keyword evidence="16" id="KW-1185">Reference proteome</keyword>
<dbReference type="STRING" id="554055.A0A2P6VCW7"/>
<evidence type="ECO:0000256" key="5">
    <source>
        <dbReference type="ARBA" id="ARBA00022741"/>
    </source>
</evidence>
<feature type="coiled-coil region" evidence="12">
    <location>
        <begin position="620"/>
        <end position="732"/>
    </location>
</feature>
<evidence type="ECO:0000256" key="12">
    <source>
        <dbReference type="SAM" id="Coils"/>
    </source>
</evidence>
<feature type="compositionally biased region" description="Polar residues" evidence="13">
    <location>
        <begin position="249"/>
        <end position="258"/>
    </location>
</feature>
<evidence type="ECO:0000256" key="6">
    <source>
        <dbReference type="ARBA" id="ARBA00022763"/>
    </source>
</evidence>
<feature type="region of interest" description="Disordered" evidence="13">
    <location>
        <begin position="121"/>
        <end position="348"/>
    </location>
</feature>